<keyword evidence="2" id="KW-0472">Membrane</keyword>
<feature type="compositionally biased region" description="Polar residues" evidence="1">
    <location>
        <begin position="134"/>
        <end position="145"/>
    </location>
</feature>
<evidence type="ECO:0000313" key="4">
    <source>
        <dbReference type="Proteomes" id="UP001497480"/>
    </source>
</evidence>
<accession>A0AAV1WFK3</accession>
<keyword evidence="2" id="KW-0812">Transmembrane</keyword>
<dbReference type="PANTHER" id="PTHR46158">
    <property type="entry name" value="OS02G0165000 PROTEIN"/>
    <property type="match status" value="1"/>
</dbReference>
<feature type="compositionally biased region" description="Low complexity" evidence="1">
    <location>
        <begin position="153"/>
        <end position="166"/>
    </location>
</feature>
<keyword evidence="4" id="KW-1185">Reference proteome</keyword>
<protein>
    <recommendedName>
        <fullName evidence="5">Transmembrane protein</fullName>
    </recommendedName>
</protein>
<evidence type="ECO:0000313" key="3">
    <source>
        <dbReference type="EMBL" id="CAL0308119.1"/>
    </source>
</evidence>
<organism evidence="3 4">
    <name type="scientific">Lupinus luteus</name>
    <name type="common">European yellow lupine</name>
    <dbReference type="NCBI Taxonomy" id="3873"/>
    <lineage>
        <taxon>Eukaryota</taxon>
        <taxon>Viridiplantae</taxon>
        <taxon>Streptophyta</taxon>
        <taxon>Embryophyta</taxon>
        <taxon>Tracheophyta</taxon>
        <taxon>Spermatophyta</taxon>
        <taxon>Magnoliopsida</taxon>
        <taxon>eudicotyledons</taxon>
        <taxon>Gunneridae</taxon>
        <taxon>Pentapetalae</taxon>
        <taxon>rosids</taxon>
        <taxon>fabids</taxon>
        <taxon>Fabales</taxon>
        <taxon>Fabaceae</taxon>
        <taxon>Papilionoideae</taxon>
        <taxon>50 kb inversion clade</taxon>
        <taxon>genistoids sensu lato</taxon>
        <taxon>core genistoids</taxon>
        <taxon>Genisteae</taxon>
        <taxon>Lupinus</taxon>
    </lineage>
</organism>
<keyword evidence="2" id="KW-1133">Transmembrane helix</keyword>
<dbReference type="PANTHER" id="PTHR46158:SF1">
    <property type="entry name" value="RING_U-BOX SUPERFAMILY PROTEIN"/>
    <property type="match status" value="1"/>
</dbReference>
<feature type="transmembrane region" description="Helical" evidence="2">
    <location>
        <begin position="87"/>
        <end position="110"/>
    </location>
</feature>
<reference evidence="3 4" key="1">
    <citation type="submission" date="2024-03" db="EMBL/GenBank/DDBJ databases">
        <authorList>
            <person name="Martinez-Hernandez J."/>
        </authorList>
    </citation>
    <scope>NUCLEOTIDE SEQUENCE [LARGE SCALE GENOMIC DNA]</scope>
</reference>
<evidence type="ECO:0008006" key="5">
    <source>
        <dbReference type="Google" id="ProtNLM"/>
    </source>
</evidence>
<comment type="caution">
    <text evidence="3">The sequence shown here is derived from an EMBL/GenBank/DDBJ whole genome shotgun (WGS) entry which is preliminary data.</text>
</comment>
<dbReference type="Proteomes" id="UP001497480">
    <property type="component" value="Unassembled WGS sequence"/>
</dbReference>
<dbReference type="EMBL" id="CAXHTB010000006">
    <property type="protein sequence ID" value="CAL0308119.1"/>
    <property type="molecule type" value="Genomic_DNA"/>
</dbReference>
<dbReference type="AlphaFoldDB" id="A0AAV1WFK3"/>
<feature type="transmembrane region" description="Helical" evidence="2">
    <location>
        <begin position="7"/>
        <end position="31"/>
    </location>
</feature>
<sequence length="166" mass="18115">MNVGVDVVVHVQAVLSILLATFASFGVVISASSTLVEAFRWRRLQALSEQEHGPQLMAQPLQNSRPVNMPQLGPDDDTTQNVVRVQAVLSILLATFASFGVVISASSTLVEAFRWRRLQAMSEQEHGPQLMAQPLQNSRPVNTPQLGPDDDTTQNVVQDQQNASQS</sequence>
<feature type="region of interest" description="Disordered" evidence="1">
    <location>
        <begin position="133"/>
        <end position="166"/>
    </location>
</feature>
<proteinExistence type="predicted"/>
<gene>
    <name evidence="3" type="ORF">LLUT_LOCUS9179</name>
</gene>
<evidence type="ECO:0000256" key="1">
    <source>
        <dbReference type="SAM" id="MobiDB-lite"/>
    </source>
</evidence>
<name>A0AAV1WFK3_LUPLU</name>
<evidence type="ECO:0000256" key="2">
    <source>
        <dbReference type="SAM" id="Phobius"/>
    </source>
</evidence>